<evidence type="ECO:0000313" key="1">
    <source>
        <dbReference type="EMBL" id="GII80509.1"/>
    </source>
</evidence>
<sequence>MGEFVGINPHAARNLLAAMDDTAQRAAALRSNLSASIAEAGADWPAGPGAEVLDRCRRFLLEAHRDLTWRVQTIERTEDAEVRAGVKGAEFLFPSAESARAAGTVAGGQVKAAWQAYQADPSPETWQAVQAALAGRQGKTSDTEYAAGLLAQLGAGAFAGIMRTESRRHQNSRSGYSPADLARVRKDLGPLADALGAADSAGKAPADLKKRLLDDVPLDDLAALLALAPQSSGFVAAAGTRLAKGSSHKNPAPNWNTHWLVQALGKDLHATQQFLATKGNAELLLRPEVVKGTGTPDFERHLATALDKALAPAAGDDTLRRAAWINVIKVFGDRSAWPSLAPTVARDPTRPMSTATPSPIAQVLTKHIHQYFADLAPVWAIKEVDEKGPPPGQGWRDLNVEEVTNFFGALLSSPEMAAALIKDYEGFVKGLDLGRDHPFGDGPTAQDRTAERNAFHAKATIAASVASLLISGTHLADLNAEAIRDAQIQLMFFPVDIAVGAFGGGIGGGLASDAAIGKMADFVLKNPGQDFLKDLWDGASPEEATHLTNSLLDRQMAIVEASRQQHGLSPLPSSDVAYLRTMFRGLLLPVVLDSLKERGG</sequence>
<name>A0A919R6Q3_9ACTN</name>
<evidence type="ECO:0000313" key="2">
    <source>
        <dbReference type="Proteomes" id="UP000655287"/>
    </source>
</evidence>
<protein>
    <submittedName>
        <fullName evidence="1">Uncharacterized protein</fullName>
    </submittedName>
</protein>
<dbReference type="AlphaFoldDB" id="A0A919R6Q3"/>
<keyword evidence="2" id="KW-1185">Reference proteome</keyword>
<dbReference type="RefSeq" id="WP_203991363.1">
    <property type="nucleotide sequence ID" value="NZ_BOOU01000074.1"/>
</dbReference>
<reference evidence="1" key="1">
    <citation type="submission" date="2021-01" db="EMBL/GenBank/DDBJ databases">
        <title>Whole genome shotgun sequence of Sphaerisporangium rufum NBRC 109079.</title>
        <authorList>
            <person name="Komaki H."/>
            <person name="Tamura T."/>
        </authorList>
    </citation>
    <scope>NUCLEOTIDE SEQUENCE</scope>
    <source>
        <strain evidence="1">NBRC 109079</strain>
    </source>
</reference>
<dbReference type="EMBL" id="BOOU01000074">
    <property type="protein sequence ID" value="GII80509.1"/>
    <property type="molecule type" value="Genomic_DNA"/>
</dbReference>
<organism evidence="1 2">
    <name type="scientific">Sphaerisporangium rufum</name>
    <dbReference type="NCBI Taxonomy" id="1381558"/>
    <lineage>
        <taxon>Bacteria</taxon>
        <taxon>Bacillati</taxon>
        <taxon>Actinomycetota</taxon>
        <taxon>Actinomycetes</taxon>
        <taxon>Streptosporangiales</taxon>
        <taxon>Streptosporangiaceae</taxon>
        <taxon>Sphaerisporangium</taxon>
    </lineage>
</organism>
<comment type="caution">
    <text evidence="1">The sequence shown here is derived from an EMBL/GenBank/DDBJ whole genome shotgun (WGS) entry which is preliminary data.</text>
</comment>
<gene>
    <name evidence="1" type="ORF">Sru01_54910</name>
</gene>
<accession>A0A919R6Q3</accession>
<dbReference type="Proteomes" id="UP000655287">
    <property type="component" value="Unassembled WGS sequence"/>
</dbReference>
<proteinExistence type="predicted"/>